<evidence type="ECO:0000313" key="1">
    <source>
        <dbReference type="EMBL" id="JAD96997.1"/>
    </source>
</evidence>
<accession>A0A0A9ELS3</accession>
<reference evidence="1" key="2">
    <citation type="journal article" date="2015" name="Data Brief">
        <title>Shoot transcriptome of the giant reed, Arundo donax.</title>
        <authorList>
            <person name="Barrero R.A."/>
            <person name="Guerrero F.D."/>
            <person name="Moolhuijzen P."/>
            <person name="Goolsby J.A."/>
            <person name="Tidwell J."/>
            <person name="Bellgard S.E."/>
            <person name="Bellgard M.I."/>
        </authorList>
    </citation>
    <scope>NUCLEOTIDE SEQUENCE</scope>
    <source>
        <tissue evidence="1">Shoot tissue taken approximately 20 cm above the soil surface</tissue>
    </source>
</reference>
<proteinExistence type="predicted"/>
<organism evidence="1">
    <name type="scientific">Arundo donax</name>
    <name type="common">Giant reed</name>
    <name type="synonym">Donax arundinaceus</name>
    <dbReference type="NCBI Taxonomy" id="35708"/>
    <lineage>
        <taxon>Eukaryota</taxon>
        <taxon>Viridiplantae</taxon>
        <taxon>Streptophyta</taxon>
        <taxon>Embryophyta</taxon>
        <taxon>Tracheophyta</taxon>
        <taxon>Spermatophyta</taxon>
        <taxon>Magnoliopsida</taxon>
        <taxon>Liliopsida</taxon>
        <taxon>Poales</taxon>
        <taxon>Poaceae</taxon>
        <taxon>PACMAD clade</taxon>
        <taxon>Arundinoideae</taxon>
        <taxon>Arundineae</taxon>
        <taxon>Arundo</taxon>
    </lineage>
</organism>
<sequence>MGAQKATPGEEAVVGLPIHNCCFSVTCEVSTSNILSLLEPQIITCLIHLHVVLADTISRVFCCCS</sequence>
<name>A0A0A9ELS3_ARUDO</name>
<reference evidence="1" key="1">
    <citation type="submission" date="2014-09" db="EMBL/GenBank/DDBJ databases">
        <authorList>
            <person name="Magalhaes I.L.F."/>
            <person name="Oliveira U."/>
            <person name="Santos F.R."/>
            <person name="Vidigal T.H.D.A."/>
            <person name="Brescovit A.D."/>
            <person name="Santos A.J."/>
        </authorList>
    </citation>
    <scope>NUCLEOTIDE SEQUENCE</scope>
    <source>
        <tissue evidence="1">Shoot tissue taken approximately 20 cm above the soil surface</tissue>
    </source>
</reference>
<dbReference type="EMBL" id="GBRH01200898">
    <property type="protein sequence ID" value="JAD96997.1"/>
    <property type="molecule type" value="Transcribed_RNA"/>
</dbReference>
<protein>
    <submittedName>
        <fullName evidence="1">Uncharacterized protein</fullName>
    </submittedName>
</protein>
<dbReference type="AlphaFoldDB" id="A0A0A9ELS3"/>